<feature type="compositionally biased region" description="Polar residues" evidence="1">
    <location>
        <begin position="126"/>
        <end position="137"/>
    </location>
</feature>
<dbReference type="Proteomes" id="UP000249432">
    <property type="component" value="Unassembled WGS sequence"/>
</dbReference>
<sequence>MNNPNNAQGQTQGQGIPGFANQPNNQPQWGQPPTSQPPAPNQGFSQNGFPQGEHAPSGNNYDGNGSTAVSADTKSNPIGAKGVASIVGILVLLGGASYVWSNHHNGQKNDEAAPTTSVRQFKGATPSANPTPGQETTEPAPRKVAINPTVNNDDTATDTTEESDDSDSSNNNSTSSSAGECDTPGADGKTYQIVVEKAILTAPMLKKCSSATTRPPKAMEAGRESAAEISNSGIPPPTIGAAFHPRMPPQKEKTAPLAVAMKN</sequence>
<dbReference type="EMBL" id="QFRA01000001">
    <property type="protein sequence ID" value="PZR06887.1"/>
    <property type="molecule type" value="Genomic_DNA"/>
</dbReference>
<feature type="compositionally biased region" description="Acidic residues" evidence="1">
    <location>
        <begin position="155"/>
        <end position="167"/>
    </location>
</feature>
<protein>
    <submittedName>
        <fullName evidence="2">Uncharacterized protein</fullName>
    </submittedName>
</protein>
<feature type="region of interest" description="Disordered" evidence="1">
    <location>
        <begin position="105"/>
        <end position="186"/>
    </location>
</feature>
<dbReference type="AlphaFoldDB" id="A0A2W5SYP7"/>
<feature type="region of interest" description="Disordered" evidence="1">
    <location>
        <begin position="1"/>
        <end position="78"/>
    </location>
</feature>
<accession>A0A2W5SYP7</accession>
<feature type="compositionally biased region" description="Low complexity" evidence="1">
    <location>
        <begin position="168"/>
        <end position="178"/>
    </location>
</feature>
<organism evidence="2 3">
    <name type="scientific">Corynebacterium kroppenstedtii</name>
    <dbReference type="NCBI Taxonomy" id="161879"/>
    <lineage>
        <taxon>Bacteria</taxon>
        <taxon>Bacillati</taxon>
        <taxon>Actinomycetota</taxon>
        <taxon>Actinomycetes</taxon>
        <taxon>Mycobacteriales</taxon>
        <taxon>Corynebacteriaceae</taxon>
        <taxon>Corynebacterium</taxon>
    </lineage>
</organism>
<gene>
    <name evidence="2" type="ORF">DI525_01095</name>
</gene>
<evidence type="ECO:0000256" key="1">
    <source>
        <dbReference type="SAM" id="MobiDB-lite"/>
    </source>
</evidence>
<proteinExistence type="predicted"/>
<evidence type="ECO:0000313" key="3">
    <source>
        <dbReference type="Proteomes" id="UP000249432"/>
    </source>
</evidence>
<feature type="region of interest" description="Disordered" evidence="1">
    <location>
        <begin position="225"/>
        <end position="263"/>
    </location>
</feature>
<feature type="compositionally biased region" description="Polar residues" evidence="1">
    <location>
        <begin position="57"/>
        <end position="76"/>
    </location>
</feature>
<feature type="compositionally biased region" description="Low complexity" evidence="1">
    <location>
        <begin position="21"/>
        <end position="33"/>
    </location>
</feature>
<reference evidence="2 3" key="1">
    <citation type="submission" date="2017-08" db="EMBL/GenBank/DDBJ databases">
        <title>Infants hospitalized years apart are colonized by the same room-sourced microbial strains.</title>
        <authorList>
            <person name="Brooks B."/>
            <person name="Olm M.R."/>
            <person name="Firek B.A."/>
            <person name="Baker R."/>
            <person name="Thomas B.C."/>
            <person name="Morowitz M.J."/>
            <person name="Banfield J.F."/>
        </authorList>
    </citation>
    <scope>NUCLEOTIDE SEQUENCE [LARGE SCALE GENOMIC DNA]</scope>
    <source>
        <strain evidence="2">S2_003_000_R1_3</strain>
    </source>
</reference>
<evidence type="ECO:0000313" key="2">
    <source>
        <dbReference type="EMBL" id="PZR06887.1"/>
    </source>
</evidence>
<dbReference type="RefSeq" id="WP_303733956.1">
    <property type="nucleotide sequence ID" value="NZ_CAKZHK010000006.1"/>
</dbReference>
<feature type="compositionally biased region" description="Polar residues" evidence="1">
    <location>
        <begin position="1"/>
        <end position="14"/>
    </location>
</feature>
<comment type="caution">
    <text evidence="2">The sequence shown here is derived from an EMBL/GenBank/DDBJ whole genome shotgun (WGS) entry which is preliminary data.</text>
</comment>
<name>A0A2W5SYP7_9CORY</name>